<dbReference type="GO" id="GO:0006392">
    <property type="term" value="P:transcription elongation by mitochondrial RNA polymerase"/>
    <property type="evidence" value="ECO:0007669"/>
    <property type="project" value="InterPro"/>
</dbReference>
<accession>A0A9P0GU94</accession>
<dbReference type="SUPFAM" id="SSF47781">
    <property type="entry name" value="RuvA domain 2-like"/>
    <property type="match status" value="1"/>
</dbReference>
<gene>
    <name evidence="1" type="ORF">DIABBA_LOCUS13008</name>
</gene>
<name>A0A9P0GU94_DIABA</name>
<dbReference type="OrthoDB" id="5949570at2759"/>
<evidence type="ECO:0000313" key="2">
    <source>
        <dbReference type="Proteomes" id="UP001153709"/>
    </source>
</evidence>
<dbReference type="InterPro" id="IPR039150">
    <property type="entry name" value="TEFM"/>
</dbReference>
<evidence type="ECO:0008006" key="3">
    <source>
        <dbReference type="Google" id="ProtNLM"/>
    </source>
</evidence>
<dbReference type="PANTHER" id="PTHR21053">
    <property type="entry name" value="TRANSCRIPTION ELONGATION FACTOR, MITOCHONDRIAL"/>
    <property type="match status" value="1"/>
</dbReference>
<protein>
    <recommendedName>
        <fullName evidence="3">Transcription elongation factor, mitochondrial</fullName>
    </recommendedName>
</protein>
<dbReference type="InterPro" id="IPR010994">
    <property type="entry name" value="RuvA_2-like"/>
</dbReference>
<dbReference type="Proteomes" id="UP001153709">
    <property type="component" value="Chromosome 9"/>
</dbReference>
<keyword evidence="2" id="KW-1185">Reference proteome</keyword>
<dbReference type="GO" id="GO:0042645">
    <property type="term" value="C:mitochondrial nucleoid"/>
    <property type="evidence" value="ECO:0007669"/>
    <property type="project" value="TreeGrafter"/>
</dbReference>
<reference evidence="1" key="1">
    <citation type="submission" date="2022-01" db="EMBL/GenBank/DDBJ databases">
        <authorList>
            <person name="King R."/>
        </authorList>
    </citation>
    <scope>NUCLEOTIDE SEQUENCE</scope>
</reference>
<proteinExistence type="predicted"/>
<dbReference type="EMBL" id="OU898284">
    <property type="protein sequence ID" value="CAH1285889.1"/>
    <property type="molecule type" value="Genomic_DNA"/>
</dbReference>
<organism evidence="1 2">
    <name type="scientific">Diabrotica balteata</name>
    <name type="common">Banded cucumber beetle</name>
    <dbReference type="NCBI Taxonomy" id="107213"/>
    <lineage>
        <taxon>Eukaryota</taxon>
        <taxon>Metazoa</taxon>
        <taxon>Ecdysozoa</taxon>
        <taxon>Arthropoda</taxon>
        <taxon>Hexapoda</taxon>
        <taxon>Insecta</taxon>
        <taxon>Pterygota</taxon>
        <taxon>Neoptera</taxon>
        <taxon>Endopterygota</taxon>
        <taxon>Coleoptera</taxon>
        <taxon>Polyphaga</taxon>
        <taxon>Cucujiformia</taxon>
        <taxon>Chrysomeloidea</taxon>
        <taxon>Chrysomelidae</taxon>
        <taxon>Galerucinae</taxon>
        <taxon>Diabroticina</taxon>
        <taxon>Diabroticites</taxon>
        <taxon>Diabrotica</taxon>
    </lineage>
</organism>
<dbReference type="GO" id="GO:0030337">
    <property type="term" value="F:DNA polymerase processivity factor activity"/>
    <property type="evidence" value="ECO:0007669"/>
    <property type="project" value="TreeGrafter"/>
</dbReference>
<dbReference type="Gene3D" id="1.10.150.280">
    <property type="entry name" value="AF1531-like domain"/>
    <property type="match status" value="1"/>
</dbReference>
<dbReference type="PANTHER" id="PTHR21053:SF2">
    <property type="entry name" value="TRANSCRIPTION ELONGATION FACTOR, MITOCHONDRIAL"/>
    <property type="match status" value="1"/>
</dbReference>
<dbReference type="AlphaFoldDB" id="A0A9P0GU94"/>
<sequence>MTLFPKATLLNVVTRLQAIQLTKYSVSSSKNVETFNFRSNFTEDEQTKILNVVNDPDTNLLSKFHIPQNRIKSIESWKNKKGPFRSLSEILEVDGLGEKMLHKMCEDIMKCDKPIDQLAVNNNNGKNKRNKQIVVPPINGNIINNLSTAVGIHLSPIGISWAKISKENNKLVSWNYDNFSCLPNKLLPNETFDKTIQIVRKIPPSDVYVFESSPSMGPQASTSVSLASSYNQQLELNAMLLALLNTSVNHNITLQSACNRDNLSTTTIENRVFYLKSRISARLFKTLVGQEKVAAATTINQLLQSNEETTNSSLPCTPITVEQQLKNAFSSQSPANKELLGQALMLVITFMDLCIYKNPCSLATVYSTNRKIKK</sequence>
<evidence type="ECO:0000313" key="1">
    <source>
        <dbReference type="EMBL" id="CAH1285889.1"/>
    </source>
</evidence>